<reference evidence="2" key="1">
    <citation type="submission" date="2009-10" db="EMBL/GenBank/DDBJ databases">
        <title>Diversity of trophic interactions inside an arsenic-rich microbial ecosystem.</title>
        <authorList>
            <person name="Bertin P.N."/>
            <person name="Heinrich-Salmeron A."/>
            <person name="Pelletier E."/>
            <person name="Goulhen-Chollet F."/>
            <person name="Arsene-Ploetze F."/>
            <person name="Gallien S."/>
            <person name="Calteau A."/>
            <person name="Vallenet D."/>
            <person name="Casiot C."/>
            <person name="Chane-Woon-Ming B."/>
            <person name="Giloteaux L."/>
            <person name="Barakat M."/>
            <person name="Bonnefoy V."/>
            <person name="Bruneel O."/>
            <person name="Chandler M."/>
            <person name="Cleiss J."/>
            <person name="Duran R."/>
            <person name="Elbaz-Poulichet F."/>
            <person name="Fonknechten N."/>
            <person name="Lauga B."/>
            <person name="Mornico D."/>
            <person name="Ortet P."/>
            <person name="Schaeffer C."/>
            <person name="Siguier P."/>
            <person name="Alexander Thil Smith A."/>
            <person name="Van Dorsselaer A."/>
            <person name="Weissenbach J."/>
            <person name="Medigue C."/>
            <person name="Le Paslier D."/>
        </authorList>
    </citation>
    <scope>NUCLEOTIDE SEQUENCE</scope>
</reference>
<evidence type="ECO:0000313" key="2">
    <source>
        <dbReference type="EMBL" id="CBH97534.1"/>
    </source>
</evidence>
<proteinExistence type="predicted"/>
<dbReference type="PANTHER" id="PTHR43798:SF33">
    <property type="entry name" value="HYDROLASE, PUTATIVE (AFU_ORTHOLOGUE AFUA_2G14860)-RELATED"/>
    <property type="match status" value="1"/>
</dbReference>
<dbReference type="PRINTS" id="PR00111">
    <property type="entry name" value="ABHYDROLASE"/>
</dbReference>
<accession>E6PRH9</accession>
<gene>
    <name evidence="2" type="primary">phaZ</name>
    <name evidence="2" type="ORF">CARN2_3007</name>
</gene>
<feature type="domain" description="AB hydrolase-1" evidence="1">
    <location>
        <begin position="37"/>
        <end position="283"/>
    </location>
</feature>
<dbReference type="EMBL" id="CABM01000044">
    <property type="protein sequence ID" value="CBH97534.1"/>
    <property type="molecule type" value="Genomic_DNA"/>
</dbReference>
<organism evidence="2">
    <name type="scientific">mine drainage metagenome</name>
    <dbReference type="NCBI Taxonomy" id="410659"/>
    <lineage>
        <taxon>unclassified sequences</taxon>
        <taxon>metagenomes</taxon>
        <taxon>ecological metagenomes</taxon>
    </lineage>
</organism>
<evidence type="ECO:0000259" key="1">
    <source>
        <dbReference type="Pfam" id="PF12697"/>
    </source>
</evidence>
<dbReference type="GO" id="GO:0016020">
    <property type="term" value="C:membrane"/>
    <property type="evidence" value="ECO:0007669"/>
    <property type="project" value="TreeGrafter"/>
</dbReference>
<dbReference type="SUPFAM" id="SSF53474">
    <property type="entry name" value="alpha/beta-Hydrolases"/>
    <property type="match status" value="1"/>
</dbReference>
<dbReference type="AlphaFoldDB" id="E6PRH9"/>
<name>E6PRH9_9ZZZZ</name>
<dbReference type="InterPro" id="IPR050266">
    <property type="entry name" value="AB_hydrolase_sf"/>
</dbReference>
<dbReference type="InterPro" id="IPR029058">
    <property type="entry name" value="AB_hydrolase_fold"/>
</dbReference>
<dbReference type="Pfam" id="PF12697">
    <property type="entry name" value="Abhydrolase_6"/>
    <property type="match status" value="1"/>
</dbReference>
<dbReference type="PANTHER" id="PTHR43798">
    <property type="entry name" value="MONOACYLGLYCEROL LIPASE"/>
    <property type="match status" value="1"/>
</dbReference>
<protein>
    <submittedName>
        <fullName evidence="2">Poly(3-hydroxybutyrate) depolymerase</fullName>
    </submittedName>
</protein>
<sequence length="297" mass="31799">MTDPSQPRLDFVQCLHAGGLHRMAYWEWGAPDNPDVVVCVHGLSRQGRDFDQLARALQNRFRVICPDVVGRGKSDWLEQPMLYQLPQYVADMVTLLARLKARRVGWVGTSMGGLIGIGLAGLKRSPIDTLVLNDIGPSIAPGGLQRIGSYVGQPNAFATVADAATYLASISAGFGPHTDEEWLELSRPMVVPHEGGWRLHYDPGIRAPMAQSAPEAARAGEAALWALYDSIAAPTLVLRGADSDILARPTALAMTERGPKASLIELAGVGHAATLVHADQIAAVDAFLSRHLAAHVA</sequence>
<dbReference type="InterPro" id="IPR000073">
    <property type="entry name" value="AB_hydrolase_1"/>
</dbReference>
<dbReference type="Gene3D" id="3.40.50.1820">
    <property type="entry name" value="alpha/beta hydrolase"/>
    <property type="match status" value="1"/>
</dbReference>
<comment type="caution">
    <text evidence="2">The sequence shown here is derived from an EMBL/GenBank/DDBJ whole genome shotgun (WGS) entry which is preliminary data.</text>
</comment>